<dbReference type="AlphaFoldDB" id="A0ABD4Z9C2"/>
<name>A0ABD4Z9C2_9CREN</name>
<dbReference type="EMBL" id="JASNVW010000010">
    <property type="protein sequence ID" value="MDK6029518.1"/>
    <property type="molecule type" value="Genomic_DNA"/>
</dbReference>
<organism evidence="1 2">
    <name type="scientific">Ignisphaera cupida</name>
    <dbReference type="NCBI Taxonomy" id="3050454"/>
    <lineage>
        <taxon>Archaea</taxon>
        <taxon>Thermoproteota</taxon>
        <taxon>Thermoprotei</taxon>
        <taxon>Desulfurococcales</taxon>
        <taxon>Desulfurococcaceae</taxon>
        <taxon>Ignisphaera</taxon>
    </lineage>
</organism>
<reference evidence="1 2" key="1">
    <citation type="submission" date="2023-05" db="EMBL/GenBank/DDBJ databases">
        <title>A new hyperthermophilic archaea 'Ignisphaera cupida' sp. nov. and description of the family 'Ignisphaeraceae' fam. nov.</title>
        <authorList>
            <person name="Podosokorskaya O.A."/>
            <person name="Elcheninov A.G."/>
            <person name="Klukina A."/>
            <person name="Merkel A.Y."/>
        </authorList>
    </citation>
    <scope>NUCLEOTIDE SEQUENCE [LARGE SCALE GENOMIC DNA]</scope>
    <source>
        <strain evidence="1 2">4213-co</strain>
    </source>
</reference>
<evidence type="ECO:0000313" key="2">
    <source>
        <dbReference type="Proteomes" id="UP001529235"/>
    </source>
</evidence>
<keyword evidence="2" id="KW-1185">Reference proteome</keyword>
<dbReference type="RefSeq" id="WP_285274505.1">
    <property type="nucleotide sequence ID" value="NZ_JASNVW010000010.1"/>
</dbReference>
<comment type="caution">
    <text evidence="1">The sequence shown here is derived from an EMBL/GenBank/DDBJ whole genome shotgun (WGS) entry which is preliminary data.</text>
</comment>
<proteinExistence type="predicted"/>
<sequence>MSNTHCIIKPITSLLGVCKSTHCDTCEYIQCVDIGEVGVCIADANELARCDLTQNYQNYLCVQNVLLNQCPDLVFKIKRMCYLVELKVKIKEKHVFQNVLRAFRKAVKQLTSPCADTLSKACCGDAKTVQRVVVFESGVNIPEKLNNLLKPETSLKLKCGRYQSYTLISFK</sequence>
<accession>A0ABD4Z9C2</accession>
<evidence type="ECO:0000313" key="1">
    <source>
        <dbReference type="EMBL" id="MDK6029518.1"/>
    </source>
</evidence>
<dbReference type="Proteomes" id="UP001529235">
    <property type="component" value="Unassembled WGS sequence"/>
</dbReference>
<gene>
    <name evidence="1" type="ORF">QPL79_09095</name>
</gene>
<protein>
    <submittedName>
        <fullName evidence="1">Uncharacterized protein</fullName>
    </submittedName>
</protein>